<accession>A0A854QAH3</accession>
<name>A0A854QAH3_CRYNE</name>
<evidence type="ECO:0000313" key="4">
    <source>
        <dbReference type="Proteomes" id="UP000199727"/>
    </source>
</evidence>
<feature type="transmembrane region" description="Helical" evidence="2">
    <location>
        <begin position="222"/>
        <end position="240"/>
    </location>
</feature>
<feature type="region of interest" description="Disordered" evidence="1">
    <location>
        <begin position="91"/>
        <end position="128"/>
    </location>
</feature>
<feature type="compositionally biased region" description="Basic residues" evidence="1">
    <location>
        <begin position="1"/>
        <end position="14"/>
    </location>
</feature>
<dbReference type="EMBL" id="AMKT01000049">
    <property type="protein sequence ID" value="OXG20033.1"/>
    <property type="molecule type" value="Genomic_DNA"/>
</dbReference>
<sequence length="329" mass="35183">MRIPHRLNAARRPSHGQPWEKKRGMLDGKELLDTATTMTIDGKEPNALPSTDATGEARGGMANTIIASTTATKEESVSLMPSLINGATSRAITTDGEATNPVNTAETASHSSASSGRSGSSVAATTRSISSSDRSSIIANPKITASEKNDRSTSSLASAAMSSRSKIVTAAVPVTSLASALHPIQVNTFPSDFPLGTQTTALVASVGRGYVFMPNDALADSMLLFLTFFFSFLILTIFAIKLDKCLNRRRGGGKEDQVIGEEMRWAEGREVLERKIIWQGRMGGRGKVEYVGGMGKGREREGWIGGGRVETEPAFRGREMRQSGMKIQV</sequence>
<proteinExistence type="predicted"/>
<organism evidence="3 4">
    <name type="scientific">Cryptococcus neoformans Tu259-1</name>
    <dbReference type="NCBI Taxonomy" id="1230072"/>
    <lineage>
        <taxon>Eukaryota</taxon>
        <taxon>Fungi</taxon>
        <taxon>Dikarya</taxon>
        <taxon>Basidiomycota</taxon>
        <taxon>Agaricomycotina</taxon>
        <taxon>Tremellomycetes</taxon>
        <taxon>Tremellales</taxon>
        <taxon>Cryptococcaceae</taxon>
        <taxon>Cryptococcus</taxon>
        <taxon>Cryptococcus neoformans species complex</taxon>
    </lineage>
</organism>
<dbReference type="OrthoDB" id="2576298at2759"/>
<protein>
    <submittedName>
        <fullName evidence="3">Uncharacterized protein</fullName>
    </submittedName>
</protein>
<evidence type="ECO:0000256" key="2">
    <source>
        <dbReference type="SAM" id="Phobius"/>
    </source>
</evidence>
<dbReference type="AlphaFoldDB" id="A0A854QAH3"/>
<dbReference type="Proteomes" id="UP000199727">
    <property type="component" value="Unassembled WGS sequence"/>
</dbReference>
<feature type="compositionally biased region" description="Polar residues" evidence="1">
    <location>
        <begin position="91"/>
        <end position="103"/>
    </location>
</feature>
<keyword evidence="2" id="KW-0472">Membrane</keyword>
<feature type="compositionally biased region" description="Low complexity" evidence="1">
    <location>
        <begin position="104"/>
        <end position="128"/>
    </location>
</feature>
<gene>
    <name evidence="3" type="ORF">C361_04095</name>
</gene>
<keyword evidence="2" id="KW-1133">Transmembrane helix</keyword>
<feature type="region of interest" description="Disordered" evidence="1">
    <location>
        <begin position="1"/>
        <end position="23"/>
    </location>
</feature>
<comment type="caution">
    <text evidence="3">The sequence shown here is derived from an EMBL/GenBank/DDBJ whole genome shotgun (WGS) entry which is preliminary data.</text>
</comment>
<reference evidence="3 4" key="1">
    <citation type="submission" date="2017-06" db="EMBL/GenBank/DDBJ databases">
        <title>Global population genomics of the pathogenic fungus Cryptococcus neoformans var. grubii.</title>
        <authorList>
            <person name="Cuomo C."/>
            <person name="Litvintseva A."/>
            <person name="Chen Y."/>
            <person name="Young S."/>
            <person name="Zeng Q."/>
            <person name="Chapman S."/>
            <person name="Gujja S."/>
            <person name="Saif S."/>
            <person name="Birren B."/>
        </authorList>
    </citation>
    <scope>NUCLEOTIDE SEQUENCE [LARGE SCALE GENOMIC DNA]</scope>
    <source>
        <strain evidence="3 4">Tu259-1</strain>
    </source>
</reference>
<evidence type="ECO:0000313" key="3">
    <source>
        <dbReference type="EMBL" id="OXG20033.1"/>
    </source>
</evidence>
<evidence type="ECO:0000256" key="1">
    <source>
        <dbReference type="SAM" id="MobiDB-lite"/>
    </source>
</evidence>
<keyword evidence="2" id="KW-0812">Transmembrane</keyword>